<dbReference type="Pfam" id="PF08856">
    <property type="entry name" value="DUF1826"/>
    <property type="match status" value="1"/>
</dbReference>
<evidence type="ECO:0000313" key="1">
    <source>
        <dbReference type="EMBL" id="MBF0870884.1"/>
    </source>
</evidence>
<evidence type="ECO:0000313" key="2">
    <source>
        <dbReference type="Proteomes" id="UP000661006"/>
    </source>
</evidence>
<reference evidence="1" key="2">
    <citation type="submission" date="2020-11" db="EMBL/GenBank/DDBJ databases">
        <title>Description of novel Gluconobacter species.</title>
        <authorList>
            <person name="Cleenwerck I."/>
            <person name="Cnockaert M."/>
            <person name="Borremans W."/>
            <person name="Wieme A.D."/>
            <person name="De Vuyst L."/>
            <person name="Vandamme P."/>
        </authorList>
    </citation>
    <scope>NUCLEOTIDE SEQUENCE</scope>
    <source>
        <strain evidence="1">R71697</strain>
    </source>
</reference>
<dbReference type="RefSeq" id="WP_061930903.1">
    <property type="nucleotide sequence ID" value="NZ_JABCQN010000003.1"/>
</dbReference>
<reference evidence="1" key="1">
    <citation type="submission" date="2020-04" db="EMBL/GenBank/DDBJ databases">
        <authorList>
            <person name="Sombolestani A."/>
        </authorList>
    </citation>
    <scope>NUCLEOTIDE SEQUENCE</scope>
    <source>
        <strain evidence="1">R71697</strain>
    </source>
</reference>
<accession>A0A9Q2ITQ5</accession>
<proteinExistence type="predicted"/>
<name>A0A9Q2ITQ5_GLUJA</name>
<comment type="caution">
    <text evidence="1">The sequence shown here is derived from an EMBL/GenBank/DDBJ whole genome shotgun (WGS) entry which is preliminary data.</text>
</comment>
<sequence>MSSCPTRHQLVSQSSFREILSPERTIAIHSQRLTESIRRASESHLRNGARLAMAQGTLETICSGLTEAFPDETLPLLADMIDLASRYQEVSGHQTLRVRLEKVTTDSCRKFHVDCVGLRLLRTYVGPGVEWTADGGLTIHQAPDGAVVFLKGKHFPGWSEATSVRHRSPRLSALPIEKRQRLLLTIDEAGACGASMDAPVMIAA</sequence>
<dbReference type="Proteomes" id="UP000661006">
    <property type="component" value="Unassembled WGS sequence"/>
</dbReference>
<protein>
    <submittedName>
        <fullName evidence="1">DUF1826 domain-containing protein</fullName>
    </submittedName>
</protein>
<dbReference type="GeneID" id="81474734"/>
<dbReference type="AlphaFoldDB" id="A0A9Q2ITQ5"/>
<gene>
    <name evidence="1" type="ORF">HKD32_08495</name>
</gene>
<dbReference type="EMBL" id="JABCQN010000003">
    <property type="protein sequence ID" value="MBF0870884.1"/>
    <property type="molecule type" value="Genomic_DNA"/>
</dbReference>
<organism evidence="1 2">
    <name type="scientific">Gluconobacter japonicus</name>
    <dbReference type="NCBI Taxonomy" id="376620"/>
    <lineage>
        <taxon>Bacteria</taxon>
        <taxon>Pseudomonadati</taxon>
        <taxon>Pseudomonadota</taxon>
        <taxon>Alphaproteobacteria</taxon>
        <taxon>Acetobacterales</taxon>
        <taxon>Acetobacteraceae</taxon>
        <taxon>Gluconobacter</taxon>
    </lineage>
</organism>
<dbReference type="InterPro" id="IPR014955">
    <property type="entry name" value="DUF1826"/>
</dbReference>